<dbReference type="Proteomes" id="UP001556367">
    <property type="component" value="Unassembled WGS sequence"/>
</dbReference>
<dbReference type="EMBL" id="JASNQZ010000007">
    <property type="protein sequence ID" value="KAL0955095.1"/>
    <property type="molecule type" value="Genomic_DNA"/>
</dbReference>
<evidence type="ECO:0000313" key="2">
    <source>
        <dbReference type="EMBL" id="KAL0955095.1"/>
    </source>
</evidence>
<keyword evidence="1" id="KW-0732">Signal</keyword>
<protein>
    <submittedName>
        <fullName evidence="2">Uncharacterized protein</fullName>
    </submittedName>
</protein>
<keyword evidence="3" id="KW-1185">Reference proteome</keyword>
<comment type="caution">
    <text evidence="2">The sequence shown here is derived from an EMBL/GenBank/DDBJ whole genome shotgun (WGS) entry which is preliminary data.</text>
</comment>
<name>A0ABR3JI06_9AGAR</name>
<sequence>MKFALAASLVLAAVVGAQNGPTINTPSNVDVRTCRPYLITWSGGKPPYFLCSYRIVVIFSVHGDSADGPIVYDFGSVTGNSITWTPDTPAGGAGFVITDDNGATSKTATFNINTDEKSCFGKNLNQGAAASASQSLAQASASAAASASASAASAPAPSNAASPNHLGNMGIAGALGAAIAAILA</sequence>
<evidence type="ECO:0000313" key="3">
    <source>
        <dbReference type="Proteomes" id="UP001556367"/>
    </source>
</evidence>
<reference evidence="3" key="1">
    <citation type="submission" date="2024-06" db="EMBL/GenBank/DDBJ databases">
        <title>Multi-omics analyses provide insights into the biosynthesis of the anticancer antibiotic pleurotin in Hohenbuehelia grisea.</title>
        <authorList>
            <person name="Weaver J.A."/>
            <person name="Alberti F."/>
        </authorList>
    </citation>
    <scope>NUCLEOTIDE SEQUENCE [LARGE SCALE GENOMIC DNA]</scope>
    <source>
        <strain evidence="3">T-177</strain>
    </source>
</reference>
<evidence type="ECO:0000256" key="1">
    <source>
        <dbReference type="SAM" id="SignalP"/>
    </source>
</evidence>
<accession>A0ABR3JI06</accession>
<feature type="signal peptide" evidence="1">
    <location>
        <begin position="1"/>
        <end position="17"/>
    </location>
</feature>
<organism evidence="2 3">
    <name type="scientific">Hohenbuehelia grisea</name>
    <dbReference type="NCBI Taxonomy" id="104357"/>
    <lineage>
        <taxon>Eukaryota</taxon>
        <taxon>Fungi</taxon>
        <taxon>Dikarya</taxon>
        <taxon>Basidiomycota</taxon>
        <taxon>Agaricomycotina</taxon>
        <taxon>Agaricomycetes</taxon>
        <taxon>Agaricomycetidae</taxon>
        <taxon>Agaricales</taxon>
        <taxon>Pleurotineae</taxon>
        <taxon>Pleurotaceae</taxon>
        <taxon>Hohenbuehelia</taxon>
    </lineage>
</organism>
<feature type="chain" id="PRO_5047049520" evidence="1">
    <location>
        <begin position="18"/>
        <end position="184"/>
    </location>
</feature>
<gene>
    <name evidence="2" type="ORF">HGRIS_004012</name>
</gene>
<proteinExistence type="predicted"/>